<evidence type="ECO:0000313" key="1">
    <source>
        <dbReference type="EMBL" id="MPM67543.1"/>
    </source>
</evidence>
<gene>
    <name evidence="1" type="ORF">SDC9_114466</name>
</gene>
<dbReference type="AlphaFoldDB" id="A0A645BWN8"/>
<protein>
    <submittedName>
        <fullName evidence="1">Uncharacterized protein</fullName>
    </submittedName>
</protein>
<proteinExistence type="predicted"/>
<organism evidence="1">
    <name type="scientific">bioreactor metagenome</name>
    <dbReference type="NCBI Taxonomy" id="1076179"/>
    <lineage>
        <taxon>unclassified sequences</taxon>
        <taxon>metagenomes</taxon>
        <taxon>ecological metagenomes</taxon>
    </lineage>
</organism>
<comment type="caution">
    <text evidence="1">The sequence shown here is derived from an EMBL/GenBank/DDBJ whole genome shotgun (WGS) entry which is preliminary data.</text>
</comment>
<name>A0A645BWN8_9ZZZZ</name>
<dbReference type="EMBL" id="VSSQ01021751">
    <property type="protein sequence ID" value="MPM67543.1"/>
    <property type="molecule type" value="Genomic_DNA"/>
</dbReference>
<sequence>MNPDEIIRALRDGTETCAECQFYGEPCGCNRPKGECDGWDIGKTAWNPRNPDR</sequence>
<accession>A0A645BWN8</accession>
<reference evidence="1" key="1">
    <citation type="submission" date="2019-08" db="EMBL/GenBank/DDBJ databases">
        <authorList>
            <person name="Kucharzyk K."/>
            <person name="Murdoch R.W."/>
            <person name="Higgins S."/>
            <person name="Loffler F."/>
        </authorList>
    </citation>
    <scope>NUCLEOTIDE SEQUENCE</scope>
</reference>